<accession>A0A423V948</accession>
<evidence type="ECO:0000313" key="2">
    <source>
        <dbReference type="EMBL" id="ROV87366.1"/>
    </source>
</evidence>
<dbReference type="AlphaFoldDB" id="A0A423V948"/>
<comment type="caution">
    <text evidence="2">The sequence shown here is derived from an EMBL/GenBank/DDBJ whole genome shotgun (WGS) entry which is preliminary data.</text>
</comment>
<dbReference type="EMBL" id="LJZO01000085">
    <property type="protein sequence ID" value="ROV87366.1"/>
    <property type="molecule type" value="Genomic_DNA"/>
</dbReference>
<feature type="region of interest" description="Disordered" evidence="1">
    <location>
        <begin position="1"/>
        <end position="38"/>
    </location>
</feature>
<proteinExistence type="predicted"/>
<feature type="compositionally biased region" description="Low complexity" evidence="1">
    <location>
        <begin position="28"/>
        <end position="38"/>
    </location>
</feature>
<dbReference type="Proteomes" id="UP000284375">
    <property type="component" value="Unassembled WGS sequence"/>
</dbReference>
<evidence type="ECO:0000313" key="3">
    <source>
        <dbReference type="Proteomes" id="UP000284375"/>
    </source>
</evidence>
<name>A0A423V948_CYTCH</name>
<sequence length="418" mass="44202">MHGCSSPGPARLSGPPGPMPSNRGAEWSGGARSLLSSSSSSPAVAAAGASGRSVVSPRWPSTLFRSSRSRAACSSLSRFSASSSCSSMDGFGLCRGHIGVKPLLRFLMLEGSASRGERVSLGLLWRDRDDSRDLKFDMALITQRRWLIRRVNAWLTSSSLGGPIGSEQFSSALRRGSVPSFVTQGCSWSPRQLWFPSRGGSHGTQNPNGLPTLISCIFILVSGSFHISLVIRSRKCGFSSSGSSGVSVLMASYISRTPGRLKGMWPYLRQKSDTPMLQTSAARVLLRVVQDLDQRHQVRVVQLLHDGDLLADQEQRVLGLLVLLVAQLVRHGGVHARAGAGAGGGGGGRRLLMGARRSPARPAWPPAQDVGLGALAQPCLGELLDGILVAELVDGEVHGAVGAPADLFLDGVLVDEEV</sequence>
<evidence type="ECO:0000256" key="1">
    <source>
        <dbReference type="SAM" id="MobiDB-lite"/>
    </source>
</evidence>
<protein>
    <submittedName>
        <fullName evidence="2">Uncharacterized protein</fullName>
    </submittedName>
</protein>
<gene>
    <name evidence="2" type="ORF">VSDG_09877</name>
</gene>
<organism evidence="2 3">
    <name type="scientific">Cytospora chrysosperma</name>
    <name type="common">Cytospora canker fungus</name>
    <name type="synonym">Sphaeria chrysosperma</name>
    <dbReference type="NCBI Taxonomy" id="252740"/>
    <lineage>
        <taxon>Eukaryota</taxon>
        <taxon>Fungi</taxon>
        <taxon>Dikarya</taxon>
        <taxon>Ascomycota</taxon>
        <taxon>Pezizomycotina</taxon>
        <taxon>Sordariomycetes</taxon>
        <taxon>Sordariomycetidae</taxon>
        <taxon>Diaporthales</taxon>
        <taxon>Cytosporaceae</taxon>
        <taxon>Cytospora</taxon>
    </lineage>
</organism>
<keyword evidence="3" id="KW-1185">Reference proteome</keyword>
<reference evidence="2 3" key="1">
    <citation type="submission" date="2015-09" db="EMBL/GenBank/DDBJ databases">
        <title>Host preference determinants of Valsa canker pathogens revealed by comparative genomics.</title>
        <authorList>
            <person name="Yin Z."/>
            <person name="Huang L."/>
        </authorList>
    </citation>
    <scope>NUCLEOTIDE SEQUENCE [LARGE SCALE GENOMIC DNA]</scope>
    <source>
        <strain evidence="2 3">YSFL</strain>
    </source>
</reference>